<accession>A0A382CR45</accession>
<organism evidence="1">
    <name type="scientific">marine metagenome</name>
    <dbReference type="NCBI Taxonomy" id="408172"/>
    <lineage>
        <taxon>unclassified sequences</taxon>
        <taxon>metagenomes</taxon>
        <taxon>ecological metagenomes</taxon>
    </lineage>
</organism>
<name>A0A382CR45_9ZZZZ</name>
<sequence length="165" mass="19232">MVFTSPPDISQTEWGKDIGLYTQFQRRACSHFNALVKDDGFVLIAQTDRKINGQILPSHITYYNAMVDYGWKLKDYKIVVRNHPVEKRDMYTFNYQHCLIFTRTGTIKRSGDFLKGIMVYDTQKMKGFSGPLQLHMWNENFIELMLEYLTKENDKVIDPFAGSGV</sequence>
<protein>
    <recommendedName>
        <fullName evidence="2">DNA methylase N-4/N-6 domain-containing protein</fullName>
    </recommendedName>
</protein>
<evidence type="ECO:0000313" key="1">
    <source>
        <dbReference type="EMBL" id="SVB28628.1"/>
    </source>
</evidence>
<dbReference type="InterPro" id="IPR029063">
    <property type="entry name" value="SAM-dependent_MTases_sf"/>
</dbReference>
<evidence type="ECO:0008006" key="2">
    <source>
        <dbReference type="Google" id="ProtNLM"/>
    </source>
</evidence>
<proteinExistence type="predicted"/>
<feature type="non-terminal residue" evidence="1">
    <location>
        <position position="165"/>
    </location>
</feature>
<dbReference type="AlphaFoldDB" id="A0A382CR45"/>
<dbReference type="EMBL" id="UINC01035740">
    <property type="protein sequence ID" value="SVB28628.1"/>
    <property type="molecule type" value="Genomic_DNA"/>
</dbReference>
<gene>
    <name evidence="1" type="ORF">METZ01_LOCUS181482</name>
</gene>
<dbReference type="Gene3D" id="3.40.50.150">
    <property type="entry name" value="Vaccinia Virus protein VP39"/>
    <property type="match status" value="1"/>
</dbReference>
<reference evidence="1" key="1">
    <citation type="submission" date="2018-05" db="EMBL/GenBank/DDBJ databases">
        <authorList>
            <person name="Lanie J.A."/>
            <person name="Ng W.-L."/>
            <person name="Kazmierczak K.M."/>
            <person name="Andrzejewski T.M."/>
            <person name="Davidsen T.M."/>
            <person name="Wayne K.J."/>
            <person name="Tettelin H."/>
            <person name="Glass J.I."/>
            <person name="Rusch D."/>
            <person name="Podicherti R."/>
            <person name="Tsui H.-C.T."/>
            <person name="Winkler M.E."/>
        </authorList>
    </citation>
    <scope>NUCLEOTIDE SEQUENCE</scope>
</reference>
<dbReference type="SUPFAM" id="SSF53335">
    <property type="entry name" value="S-adenosyl-L-methionine-dependent methyltransferases"/>
    <property type="match status" value="1"/>
</dbReference>